<dbReference type="GeneID" id="41329714"/>
<reference evidence="1 2" key="2">
    <citation type="journal article" date="2024" name="Int. J. Syst. Evol. Microbiol.">
        <title>Promethearchaeum syntrophicum gen. nov., sp. nov., an anaerobic, obligately syntrophic archaeon, the first isolate of the lineage 'Asgard' archaea, and proposal of the new archaeal phylum Promethearchaeota phyl. nov. and kingdom Promethearchaeati regn. nov.</title>
        <authorList>
            <person name="Imachi H."/>
            <person name="Nobu M.K."/>
            <person name="Kato S."/>
            <person name="Takaki Y."/>
            <person name="Miyazaki M."/>
            <person name="Miyata M."/>
            <person name="Ogawara M."/>
            <person name="Saito Y."/>
            <person name="Sakai S."/>
            <person name="Tahara Y.O."/>
            <person name="Takano Y."/>
            <person name="Tasumi E."/>
            <person name="Uematsu K."/>
            <person name="Yoshimura T."/>
            <person name="Itoh T."/>
            <person name="Ohkuma M."/>
            <person name="Takai K."/>
        </authorList>
    </citation>
    <scope>NUCLEOTIDE SEQUENCE [LARGE SCALE GENOMIC DNA]</scope>
    <source>
        <strain evidence="1 2">MK-D1</strain>
    </source>
</reference>
<protein>
    <submittedName>
        <fullName evidence="1">Bacillithiol biosynthesis deacetylase BshB1</fullName>
    </submittedName>
</protein>
<reference evidence="1 2" key="1">
    <citation type="journal article" date="2020" name="Nature">
        <title>Isolation of an archaeon at the prokaryote-eukaryote interface.</title>
        <authorList>
            <person name="Imachi H."/>
            <person name="Nobu M.K."/>
            <person name="Nakahara N."/>
            <person name="Morono Y."/>
            <person name="Ogawara M."/>
            <person name="Takaki Y."/>
            <person name="Takano Y."/>
            <person name="Uematsu K."/>
            <person name="Ikuta T."/>
            <person name="Ito M."/>
            <person name="Matsui Y."/>
            <person name="Miyazaki M."/>
            <person name="Murata K."/>
            <person name="Saito Y."/>
            <person name="Sakai S."/>
            <person name="Song C."/>
            <person name="Tasumi E."/>
            <person name="Yamanaka Y."/>
            <person name="Yamaguchi T."/>
            <person name="Kamagata Y."/>
            <person name="Tamaki H."/>
            <person name="Takai K."/>
        </authorList>
    </citation>
    <scope>NUCLEOTIDE SEQUENCE [LARGE SCALE GENOMIC DNA]</scope>
    <source>
        <strain evidence="1 2">MK-D1</strain>
    </source>
</reference>
<evidence type="ECO:0000313" key="1">
    <source>
        <dbReference type="EMBL" id="QEE15894.1"/>
    </source>
</evidence>
<dbReference type="SUPFAM" id="SSF102588">
    <property type="entry name" value="LmbE-like"/>
    <property type="match status" value="1"/>
</dbReference>
<organism evidence="1 2">
    <name type="scientific">Promethearchaeum syntrophicum</name>
    <dbReference type="NCBI Taxonomy" id="2594042"/>
    <lineage>
        <taxon>Archaea</taxon>
        <taxon>Promethearchaeati</taxon>
        <taxon>Promethearchaeota</taxon>
        <taxon>Promethearchaeia</taxon>
        <taxon>Promethearchaeales</taxon>
        <taxon>Promethearchaeaceae</taxon>
        <taxon>Promethearchaeum</taxon>
    </lineage>
</organism>
<sequence length="230" mass="26400">MMTLKLDVLAVGAHPDDIEIGCGGILAHYKKMGKTTGILDLTNGMPTPYGTVEQRLAEAKNAAEILKVDVRVTLNMENRYLENSIKNRKEIGDMFRKFRPKVILTHPIEDFHPDHVACHHLVNAAIFQAKLTKTESKFPEYYPPRVLYFDHSHIRKQRELDFLVDITDSLEDKISALEAYRSQFIENKKNSIVFSYVRDRASYLGHQIGVKYAEGLMCPNYFQINDITKI</sequence>
<name>A0A5B9D9S1_9ARCH</name>
<dbReference type="AlphaFoldDB" id="A0A5B9D9S1"/>
<accession>A0A5B9D9S1</accession>
<proteinExistence type="predicted"/>
<dbReference type="PANTHER" id="PTHR12993">
    <property type="entry name" value="N-ACETYLGLUCOSAMINYL-PHOSPHATIDYLINOSITOL DE-N-ACETYLASE-RELATED"/>
    <property type="match status" value="1"/>
</dbReference>
<dbReference type="Pfam" id="PF02585">
    <property type="entry name" value="PIG-L"/>
    <property type="match status" value="1"/>
</dbReference>
<dbReference type="Gene3D" id="3.40.50.10320">
    <property type="entry name" value="LmbE-like"/>
    <property type="match status" value="1"/>
</dbReference>
<dbReference type="GO" id="GO:0016811">
    <property type="term" value="F:hydrolase activity, acting on carbon-nitrogen (but not peptide) bonds, in linear amides"/>
    <property type="evidence" value="ECO:0007669"/>
    <property type="project" value="TreeGrafter"/>
</dbReference>
<dbReference type="EMBL" id="CP042905">
    <property type="protein sequence ID" value="QEE15894.1"/>
    <property type="molecule type" value="Genomic_DNA"/>
</dbReference>
<evidence type="ECO:0000313" key="2">
    <source>
        <dbReference type="Proteomes" id="UP000321408"/>
    </source>
</evidence>
<dbReference type="InterPro" id="IPR024078">
    <property type="entry name" value="LmbE-like_dom_sf"/>
</dbReference>
<dbReference type="RefSeq" id="WP_147662790.1">
    <property type="nucleotide sequence ID" value="NZ_CP042905.2"/>
</dbReference>
<dbReference type="GO" id="GO:0071793">
    <property type="term" value="P:bacillithiol biosynthetic process"/>
    <property type="evidence" value="ECO:0007669"/>
    <property type="project" value="InterPro"/>
</dbReference>
<dbReference type="GO" id="GO:0019213">
    <property type="term" value="F:deacetylase activity"/>
    <property type="evidence" value="ECO:0007669"/>
    <property type="project" value="InterPro"/>
</dbReference>
<dbReference type="InterPro" id="IPR023842">
    <property type="entry name" value="Bacillithiol_biosynth_BshB1"/>
</dbReference>
<dbReference type="KEGG" id="psyt:DSAG12_01721"/>
<keyword evidence="2" id="KW-1185">Reference proteome</keyword>
<dbReference type="PANTHER" id="PTHR12993:SF30">
    <property type="entry name" value="N-ACETYL-ALPHA-D-GLUCOSAMINYL L-MALATE DEACETYLASE 1"/>
    <property type="match status" value="1"/>
</dbReference>
<gene>
    <name evidence="1" type="primary">bshB1</name>
    <name evidence="1" type="ORF">DSAG12_01721</name>
</gene>
<dbReference type="Proteomes" id="UP000321408">
    <property type="component" value="Chromosome"/>
</dbReference>
<dbReference type="InterPro" id="IPR003737">
    <property type="entry name" value="GlcNAc_PI_deacetylase-related"/>
</dbReference>
<dbReference type="NCBIfam" id="TIGR04001">
    <property type="entry name" value="thiol_BshB1"/>
    <property type="match status" value="1"/>
</dbReference>
<dbReference type="OrthoDB" id="70547at2157"/>